<evidence type="ECO:0000313" key="3">
    <source>
        <dbReference type="Proteomes" id="UP001183648"/>
    </source>
</evidence>
<evidence type="ECO:0000313" key="2">
    <source>
        <dbReference type="EMBL" id="MDR7362546.1"/>
    </source>
</evidence>
<evidence type="ECO:0000256" key="1">
    <source>
        <dbReference type="SAM" id="MobiDB-lite"/>
    </source>
</evidence>
<sequence>MGMVVSEFAAPTLGALIGVGSWAAGSQIDDALNLRHRHPRLDALVKAGKVPVWQARRVATATAKAEVDDDDARAVDAATAADLARFAVPPGDGGRGGGVAAGAVLDDGAAAAPGPDSYDVPAHIRESVRLRHPVEQFPHGRQASPTCDLDHLRTYDHRPTGPPGQSNTANLHPLGRRHHRTKTHGHWQTHPLTDEQALLTGSLWRAPTGHWFLVDHLGTHDLGRPVEVPRPA</sequence>
<feature type="compositionally biased region" description="Basic residues" evidence="1">
    <location>
        <begin position="174"/>
        <end position="187"/>
    </location>
</feature>
<comment type="caution">
    <text evidence="2">The sequence shown here is derived from an EMBL/GenBank/DDBJ whole genome shotgun (WGS) entry which is preliminary data.</text>
</comment>
<gene>
    <name evidence="2" type="ORF">J2S63_002099</name>
</gene>
<feature type="region of interest" description="Disordered" evidence="1">
    <location>
        <begin position="138"/>
        <end position="189"/>
    </location>
</feature>
<evidence type="ECO:0008006" key="4">
    <source>
        <dbReference type="Google" id="ProtNLM"/>
    </source>
</evidence>
<organism evidence="2 3">
    <name type="scientific">Nocardioides marmoribigeumensis</name>
    <dbReference type="NCBI Taxonomy" id="433649"/>
    <lineage>
        <taxon>Bacteria</taxon>
        <taxon>Bacillati</taxon>
        <taxon>Actinomycetota</taxon>
        <taxon>Actinomycetes</taxon>
        <taxon>Propionibacteriales</taxon>
        <taxon>Nocardioidaceae</taxon>
        <taxon>Nocardioides</taxon>
    </lineage>
</organism>
<dbReference type="RefSeq" id="WP_310301852.1">
    <property type="nucleotide sequence ID" value="NZ_BAAAPS010000008.1"/>
</dbReference>
<name>A0ABU2BW91_9ACTN</name>
<dbReference type="Proteomes" id="UP001183648">
    <property type="component" value="Unassembled WGS sequence"/>
</dbReference>
<dbReference type="EMBL" id="JAVDYG010000001">
    <property type="protein sequence ID" value="MDR7362546.1"/>
    <property type="molecule type" value="Genomic_DNA"/>
</dbReference>
<reference evidence="2 3" key="1">
    <citation type="submission" date="2023-07" db="EMBL/GenBank/DDBJ databases">
        <title>Sequencing the genomes of 1000 actinobacteria strains.</title>
        <authorList>
            <person name="Klenk H.-P."/>
        </authorList>
    </citation>
    <scope>NUCLEOTIDE SEQUENCE [LARGE SCALE GENOMIC DNA]</scope>
    <source>
        <strain evidence="2 3">DSM 19426</strain>
    </source>
</reference>
<keyword evidence="3" id="KW-1185">Reference proteome</keyword>
<proteinExistence type="predicted"/>
<protein>
    <recommendedName>
        <fullName evidence="4">HNH endonuclease</fullName>
    </recommendedName>
</protein>
<feature type="compositionally biased region" description="Basic and acidic residues" evidence="1">
    <location>
        <begin position="148"/>
        <end position="159"/>
    </location>
</feature>
<accession>A0ABU2BW91</accession>